<evidence type="ECO:0000259" key="10">
    <source>
        <dbReference type="Pfam" id="PF13515"/>
    </source>
</evidence>
<evidence type="ECO:0000256" key="5">
    <source>
        <dbReference type="SAM" id="Coils"/>
    </source>
</evidence>
<dbReference type="Proteomes" id="UP001209540">
    <property type="component" value="Unassembled WGS sequence"/>
</dbReference>
<dbReference type="PANTHER" id="PTHR47804">
    <property type="entry name" value="60S RIBOSOMAL PROTEIN L19"/>
    <property type="match status" value="1"/>
</dbReference>
<evidence type="ECO:0000259" key="8">
    <source>
        <dbReference type="Pfam" id="PF10334"/>
    </source>
</evidence>
<gene>
    <name evidence="11" type="ORF">BDA99DRAFT_551548</name>
</gene>
<reference evidence="11" key="2">
    <citation type="submission" date="2023-02" db="EMBL/GenBank/DDBJ databases">
        <authorList>
            <consortium name="DOE Joint Genome Institute"/>
            <person name="Mondo S.J."/>
            <person name="Chang Y."/>
            <person name="Wang Y."/>
            <person name="Ahrendt S."/>
            <person name="Andreopoulos W."/>
            <person name="Barry K."/>
            <person name="Beard J."/>
            <person name="Benny G.L."/>
            <person name="Blankenship S."/>
            <person name="Bonito G."/>
            <person name="Cuomo C."/>
            <person name="Desiro A."/>
            <person name="Gervers K.A."/>
            <person name="Hundley H."/>
            <person name="Kuo A."/>
            <person name="LaButti K."/>
            <person name="Lang B.F."/>
            <person name="Lipzen A."/>
            <person name="O'Donnell K."/>
            <person name="Pangilinan J."/>
            <person name="Reynolds N."/>
            <person name="Sandor L."/>
            <person name="Smith M.W."/>
            <person name="Tsang A."/>
            <person name="Grigoriev I.V."/>
            <person name="Stajich J.E."/>
            <person name="Spatafora J.W."/>
        </authorList>
    </citation>
    <scope>NUCLEOTIDE SEQUENCE</scope>
    <source>
        <strain evidence="11">RSA 2281</strain>
    </source>
</reference>
<feature type="region of interest" description="Disordered" evidence="6">
    <location>
        <begin position="726"/>
        <end position="762"/>
    </location>
</feature>
<comment type="caution">
    <text evidence="11">The sequence shown here is derived from an EMBL/GenBank/DDBJ whole genome shotgun (WGS) entry which is preliminary data.</text>
</comment>
<dbReference type="GO" id="GO:0016020">
    <property type="term" value="C:membrane"/>
    <property type="evidence" value="ECO:0007669"/>
    <property type="project" value="UniProtKB-SubCell"/>
</dbReference>
<dbReference type="InterPro" id="IPR018823">
    <property type="entry name" value="ArAE_2_N"/>
</dbReference>
<dbReference type="Pfam" id="PF13515">
    <property type="entry name" value="FUSC_2"/>
    <property type="match status" value="1"/>
</dbReference>
<keyword evidence="3 7" id="KW-1133">Transmembrane helix</keyword>
<dbReference type="AlphaFoldDB" id="A0AAD5KBB4"/>
<feature type="region of interest" description="Disordered" evidence="6">
    <location>
        <begin position="658"/>
        <end position="712"/>
    </location>
</feature>
<feature type="coiled-coil region" evidence="5">
    <location>
        <begin position="561"/>
        <end position="588"/>
    </location>
</feature>
<feature type="domain" description="Putative ER transporter 6TM N-terminal" evidence="9">
    <location>
        <begin position="47"/>
        <end position="269"/>
    </location>
</feature>
<feature type="compositionally biased region" description="Basic residues" evidence="6">
    <location>
        <begin position="259"/>
        <end position="268"/>
    </location>
</feature>
<dbReference type="InterPro" id="IPR052430">
    <property type="entry name" value="IVT-Associated"/>
</dbReference>
<feature type="transmembrane region" description="Helical" evidence="7">
    <location>
        <begin position="40"/>
        <end position="61"/>
    </location>
</feature>
<feature type="transmembrane region" description="Helical" evidence="7">
    <location>
        <begin position="7"/>
        <end position="28"/>
    </location>
</feature>
<keyword evidence="2 7" id="KW-0812">Transmembrane</keyword>
<dbReference type="Pfam" id="PF10334">
    <property type="entry name" value="BRE4"/>
    <property type="match status" value="1"/>
</dbReference>
<feature type="compositionally biased region" description="Low complexity" evidence="6">
    <location>
        <begin position="673"/>
        <end position="695"/>
    </location>
</feature>
<feature type="compositionally biased region" description="Polar residues" evidence="6">
    <location>
        <begin position="749"/>
        <end position="762"/>
    </location>
</feature>
<keyword evidence="5" id="KW-0175">Coiled coil</keyword>
<evidence type="ECO:0000313" key="12">
    <source>
        <dbReference type="Proteomes" id="UP001209540"/>
    </source>
</evidence>
<keyword evidence="12" id="KW-1185">Reference proteome</keyword>
<dbReference type="PANTHER" id="PTHR47804:SF3">
    <property type="entry name" value="PROTEIN BRE4"/>
    <property type="match status" value="1"/>
</dbReference>
<feature type="compositionally biased region" description="Polar residues" evidence="6">
    <location>
        <begin position="658"/>
        <end position="672"/>
    </location>
</feature>
<feature type="transmembrane region" description="Helical" evidence="7">
    <location>
        <begin position="842"/>
        <end position="861"/>
    </location>
</feature>
<dbReference type="Pfam" id="PF10337">
    <property type="entry name" value="ArAE_2_N"/>
    <property type="match status" value="1"/>
</dbReference>
<evidence type="ECO:0000256" key="4">
    <source>
        <dbReference type="ARBA" id="ARBA00023136"/>
    </source>
</evidence>
<evidence type="ECO:0000256" key="2">
    <source>
        <dbReference type="ARBA" id="ARBA00022692"/>
    </source>
</evidence>
<organism evidence="11 12">
    <name type="scientific">Phascolomyces articulosus</name>
    <dbReference type="NCBI Taxonomy" id="60185"/>
    <lineage>
        <taxon>Eukaryota</taxon>
        <taxon>Fungi</taxon>
        <taxon>Fungi incertae sedis</taxon>
        <taxon>Mucoromycota</taxon>
        <taxon>Mucoromycotina</taxon>
        <taxon>Mucoromycetes</taxon>
        <taxon>Mucorales</taxon>
        <taxon>Lichtheimiaceae</taxon>
        <taxon>Phascolomyces</taxon>
    </lineage>
</organism>
<comment type="subcellular location">
    <subcellularLocation>
        <location evidence="1">Membrane</location>
        <topology evidence="1">Multi-pass membrane protein</topology>
    </subcellularLocation>
</comment>
<evidence type="ECO:0000313" key="11">
    <source>
        <dbReference type="EMBL" id="KAI9264352.1"/>
    </source>
</evidence>
<feature type="region of interest" description="Disordered" evidence="6">
    <location>
        <begin position="453"/>
        <end position="501"/>
    </location>
</feature>
<feature type="region of interest" description="Disordered" evidence="6">
    <location>
        <begin position="361"/>
        <end position="381"/>
    </location>
</feature>
<reference evidence="11" key="1">
    <citation type="journal article" date="2022" name="IScience">
        <title>Evolution of zygomycete secretomes and the origins of terrestrial fungal ecologies.</title>
        <authorList>
            <person name="Chang Y."/>
            <person name="Wang Y."/>
            <person name="Mondo S."/>
            <person name="Ahrendt S."/>
            <person name="Andreopoulos W."/>
            <person name="Barry K."/>
            <person name="Beard J."/>
            <person name="Benny G.L."/>
            <person name="Blankenship S."/>
            <person name="Bonito G."/>
            <person name="Cuomo C."/>
            <person name="Desiro A."/>
            <person name="Gervers K.A."/>
            <person name="Hundley H."/>
            <person name="Kuo A."/>
            <person name="LaButti K."/>
            <person name="Lang B.F."/>
            <person name="Lipzen A."/>
            <person name="O'Donnell K."/>
            <person name="Pangilinan J."/>
            <person name="Reynolds N."/>
            <person name="Sandor L."/>
            <person name="Smith M.E."/>
            <person name="Tsang A."/>
            <person name="Grigoriev I.V."/>
            <person name="Stajich J.E."/>
            <person name="Spatafora J.W."/>
        </authorList>
    </citation>
    <scope>NUCLEOTIDE SEQUENCE</scope>
    <source>
        <strain evidence="11">RSA 2281</strain>
    </source>
</reference>
<feature type="domain" description="DUF2421" evidence="8">
    <location>
        <begin position="947"/>
        <end position="1108"/>
    </location>
</feature>
<keyword evidence="4 7" id="KW-0472">Membrane</keyword>
<sequence length="1174" mass="133140">MGAQLDATIMAVSGIVLAVAYSIAGLASSVNYNVHHSNPGYVGSVANAIFLLCGVFGAQLLRQVFPKFFFFSLHFMVLQVFTLTIGTNAMEVPYKLPVEMGGCLLIGCGVSLLVNLLIWPETAVDGLGRALRDTMTTSKDMLDMITKQFFLEPGVEMIPSKTIDETAEKMRTGIMKVRTAYKEAKYEISYTRIRPMELIDIRKSLERITKHLSALSRSLQSERELFDSILTSLQNEEEDDEDSTSPTSSDNNEEESGDHHRHQHKRRSTIAPSENTTMWSKPSIQSHNDVPSAAGLFRSSASVAVTNLRMTAMSAKKCKSSPTTPDVSDNEANSEDDDDTERNQLSVNSLKAFLHIPKILSPARPKQPSVKTPSKRRKSIHSRHDRTLLFTYLESLREPLTRLSVKCVDALVCVRDGISQELTHSDRADTEDVDDISVIQSCTSLFFGRTFRRKKRNKSTSGDGEEKRNSDSGSETMATASSNNQQKQKRRRHPHDPEHCTCADDMIQSLRQFDADEKGRIRALYEHNRYQSKHHGNKRDRPIDLTIREELFMVFFFIFTIREICKELEIMTRKMSALKERYKKKTRKRLYIPRPTLRWLRKWVKWNNHQSTRDKGGYSHGALAQYTGEKEPTNNEDEYRLAKIQQEEPLKRIKSRKSIITATSSDQHLQQIKSRTSTKMSAASSSNNSLELPSMTSSNDTYRRATKKQQRRHSVLLMDLENQLTVPPQWDGSYDETREGKDNKDDNDSIPSQQPSKDSNIVVQKPPLDIRIRYKIWRFLHYLTNYEVKFAVKTAVAVTSLCVPAFVPESAEWFIQDKGQWAAITVVAIMNPTSGGTLQAGAWRIVGTVIGAMVGWAALASNNSSPYVLALFAVLLAIPFFYIHIASTYNKFGIVVLITYVAVALTRYAQPVPGESIATGVWKRMVTVIVGIIVAMLLNSAVWPFIARHATRRSVSSISNHLGEYYSFLVGAFLYNDLSTAPPEVDIKRCTKMEKKIQASINATSVLLELTDHEPRLKGPFPKEIYREMVNSSQAILDNLGSIRVALLQMPWIVKLDVCNQQHYMYRRDMVAALMLHFYTISCSLASKIPLPVYLPSMRAARARILDHRRNTHDGGDRWIKFRNLSWYCMAFSSAEIVDELEHFTKLVRFIVGEARYSERAKSLDQKLIPDEQY</sequence>
<evidence type="ECO:0000256" key="3">
    <source>
        <dbReference type="ARBA" id="ARBA00022989"/>
    </source>
</evidence>
<evidence type="ECO:0000256" key="1">
    <source>
        <dbReference type="ARBA" id="ARBA00004141"/>
    </source>
</evidence>
<evidence type="ECO:0000259" key="9">
    <source>
        <dbReference type="Pfam" id="PF10337"/>
    </source>
</evidence>
<name>A0AAD5KBB4_9FUNG</name>
<feature type="compositionally biased region" description="Polar residues" evidence="6">
    <location>
        <begin position="270"/>
        <end position="286"/>
    </location>
</feature>
<protein>
    <submittedName>
        <fullName evidence="11">Fusaric acid resistance protein-like-domain-containing protein</fullName>
    </submittedName>
</protein>
<feature type="transmembrane region" description="Helical" evidence="7">
    <location>
        <begin position="921"/>
        <end position="946"/>
    </location>
</feature>
<evidence type="ECO:0000256" key="6">
    <source>
        <dbReference type="SAM" id="MobiDB-lite"/>
    </source>
</evidence>
<feature type="transmembrane region" description="Helical" evidence="7">
    <location>
        <begin position="68"/>
        <end position="86"/>
    </location>
</feature>
<dbReference type="InterPro" id="IPR049453">
    <property type="entry name" value="Memb_transporter_dom"/>
</dbReference>
<evidence type="ECO:0000256" key="7">
    <source>
        <dbReference type="SAM" id="Phobius"/>
    </source>
</evidence>
<feature type="region of interest" description="Disordered" evidence="6">
    <location>
        <begin position="233"/>
        <end position="286"/>
    </location>
</feature>
<feature type="transmembrane region" description="Helical" evidence="7">
    <location>
        <begin position="867"/>
        <end position="885"/>
    </location>
</feature>
<proteinExistence type="predicted"/>
<feature type="compositionally biased region" description="Acidic residues" evidence="6">
    <location>
        <begin position="328"/>
        <end position="340"/>
    </location>
</feature>
<feature type="transmembrane region" description="Helical" evidence="7">
    <location>
        <begin position="892"/>
        <end position="909"/>
    </location>
</feature>
<dbReference type="EMBL" id="JAIXMP010000012">
    <property type="protein sequence ID" value="KAI9264352.1"/>
    <property type="molecule type" value="Genomic_DNA"/>
</dbReference>
<feature type="compositionally biased region" description="Basic and acidic residues" evidence="6">
    <location>
        <begin position="735"/>
        <end position="747"/>
    </location>
</feature>
<feature type="compositionally biased region" description="Polar residues" evidence="6">
    <location>
        <begin position="471"/>
        <end position="486"/>
    </location>
</feature>
<accession>A0AAD5KBB4</accession>
<dbReference type="InterPro" id="IPR018820">
    <property type="entry name" value="BRE4-related_DUF2421"/>
</dbReference>
<feature type="domain" description="Integral membrane bound transporter" evidence="10">
    <location>
        <begin position="811"/>
        <end position="937"/>
    </location>
</feature>
<feature type="region of interest" description="Disordered" evidence="6">
    <location>
        <begin position="313"/>
        <end position="342"/>
    </location>
</feature>
<feature type="transmembrane region" description="Helical" evidence="7">
    <location>
        <begin position="98"/>
        <end position="119"/>
    </location>
</feature>